<dbReference type="EMBL" id="JH668359">
    <property type="protein sequence ID" value="KAG6448550.1"/>
    <property type="molecule type" value="Genomic_DNA"/>
</dbReference>
<evidence type="ECO:0008006" key="7">
    <source>
        <dbReference type="Google" id="ProtNLM"/>
    </source>
</evidence>
<comment type="subcellular location">
    <subcellularLocation>
        <location evidence="1">Peroxisome</location>
    </subcellularLocation>
</comment>
<organism evidence="5 6">
    <name type="scientific">Manduca sexta</name>
    <name type="common">Tobacco hawkmoth</name>
    <name type="synonym">Tobacco hornworm</name>
    <dbReference type="NCBI Taxonomy" id="7130"/>
    <lineage>
        <taxon>Eukaryota</taxon>
        <taxon>Metazoa</taxon>
        <taxon>Ecdysozoa</taxon>
        <taxon>Arthropoda</taxon>
        <taxon>Hexapoda</taxon>
        <taxon>Insecta</taxon>
        <taxon>Pterygota</taxon>
        <taxon>Neoptera</taxon>
        <taxon>Endopterygota</taxon>
        <taxon>Lepidoptera</taxon>
        <taxon>Glossata</taxon>
        <taxon>Ditrysia</taxon>
        <taxon>Bombycoidea</taxon>
        <taxon>Sphingidae</taxon>
        <taxon>Sphinginae</taxon>
        <taxon>Sphingini</taxon>
        <taxon>Manduca</taxon>
    </lineage>
</organism>
<evidence type="ECO:0000259" key="4">
    <source>
        <dbReference type="Pfam" id="PF13193"/>
    </source>
</evidence>
<accession>A0A922CIX3</accession>
<dbReference type="AlphaFoldDB" id="A0A922CIX3"/>
<dbReference type="Proteomes" id="UP000791440">
    <property type="component" value="Unassembled WGS sequence"/>
</dbReference>
<name>A0A922CIX3_MANSE</name>
<sequence>MVKKRDINKRATFLKLKAAQRLNIAPEKCHIGHILLQGMLEDPNSLNQIDGATDARETNISVAMRSCRLASAMVNSGMEPGDPVIITGRNHLDLAIPFYACHFNGYPLCGIDPMITAADMNALFPYIKPKMIFCEQENVQKVKDALASIRCKAQIVVFDDSTCDLEYYIKEKNGTERNYRPAEFDHSKITAWLMLTSGTTGQPKVAIIPFDTLLNGVCCWWTPFTDVFETTLVMANLQWMSALMFFVTGSVLGYTRLQTSVPLTPQILVMLINKYRPNVTAWTPYLLGQFLVAAENVCDLSSFRYIAIGGSAIEKPLYERFSKKCGAFLYLVYGMTELLVPVFDFDENTPFGSTGIPSTKYQFKLIDNDNQIVDQPLKTGELWIKGDAFFKGYLNNAEETKTILTDDGWFKTGDMFYRDEQNLYYFVERKRLLIKHFGFLIAPLQLEEVIKRHPGVLEACVVGVPDPECMELPIAAILKKNGMKVDPQEIFDLLKKELPDLKQLRGGLFFVDSFPVTPSGKVHRAKVKEMALITPRIMPVKSEVKH</sequence>
<evidence type="ECO:0000256" key="2">
    <source>
        <dbReference type="ARBA" id="ARBA00023140"/>
    </source>
</evidence>
<dbReference type="PANTHER" id="PTHR24096">
    <property type="entry name" value="LONG-CHAIN-FATTY-ACID--COA LIGASE"/>
    <property type="match status" value="1"/>
</dbReference>
<reference evidence="5" key="1">
    <citation type="journal article" date="2016" name="Insect Biochem. Mol. Biol.">
        <title>Multifaceted biological insights from a draft genome sequence of the tobacco hornworm moth, Manduca sexta.</title>
        <authorList>
            <person name="Kanost M.R."/>
            <person name="Arrese E.L."/>
            <person name="Cao X."/>
            <person name="Chen Y.R."/>
            <person name="Chellapilla S."/>
            <person name="Goldsmith M.R."/>
            <person name="Grosse-Wilde E."/>
            <person name="Heckel D.G."/>
            <person name="Herndon N."/>
            <person name="Jiang H."/>
            <person name="Papanicolaou A."/>
            <person name="Qu J."/>
            <person name="Soulages J.L."/>
            <person name="Vogel H."/>
            <person name="Walters J."/>
            <person name="Waterhouse R.M."/>
            <person name="Ahn S.J."/>
            <person name="Almeida F.C."/>
            <person name="An C."/>
            <person name="Aqrawi P."/>
            <person name="Bretschneider A."/>
            <person name="Bryant W.B."/>
            <person name="Bucks S."/>
            <person name="Chao H."/>
            <person name="Chevignon G."/>
            <person name="Christen J.M."/>
            <person name="Clarke D.F."/>
            <person name="Dittmer N.T."/>
            <person name="Ferguson L.C.F."/>
            <person name="Garavelou S."/>
            <person name="Gordon K.H.J."/>
            <person name="Gunaratna R.T."/>
            <person name="Han Y."/>
            <person name="Hauser F."/>
            <person name="He Y."/>
            <person name="Heidel-Fischer H."/>
            <person name="Hirsh A."/>
            <person name="Hu Y."/>
            <person name="Jiang H."/>
            <person name="Kalra D."/>
            <person name="Klinner C."/>
            <person name="Konig C."/>
            <person name="Kovar C."/>
            <person name="Kroll A.R."/>
            <person name="Kuwar S.S."/>
            <person name="Lee S.L."/>
            <person name="Lehman R."/>
            <person name="Li K."/>
            <person name="Li Z."/>
            <person name="Liang H."/>
            <person name="Lovelace S."/>
            <person name="Lu Z."/>
            <person name="Mansfield J.H."/>
            <person name="McCulloch K.J."/>
            <person name="Mathew T."/>
            <person name="Morton B."/>
            <person name="Muzny D.M."/>
            <person name="Neunemann D."/>
            <person name="Ongeri F."/>
            <person name="Pauchet Y."/>
            <person name="Pu L.L."/>
            <person name="Pyrousis I."/>
            <person name="Rao X.J."/>
            <person name="Redding A."/>
            <person name="Roesel C."/>
            <person name="Sanchez-Gracia A."/>
            <person name="Schaack S."/>
            <person name="Shukla A."/>
            <person name="Tetreau G."/>
            <person name="Wang Y."/>
            <person name="Xiong G.H."/>
            <person name="Traut W."/>
            <person name="Walsh T.K."/>
            <person name="Worley K.C."/>
            <person name="Wu D."/>
            <person name="Wu W."/>
            <person name="Wu Y.Q."/>
            <person name="Zhang X."/>
            <person name="Zou Z."/>
            <person name="Zucker H."/>
            <person name="Briscoe A.D."/>
            <person name="Burmester T."/>
            <person name="Clem R.J."/>
            <person name="Feyereisen R."/>
            <person name="Grimmelikhuijzen C.J.P."/>
            <person name="Hamodrakas S.J."/>
            <person name="Hansson B.S."/>
            <person name="Huguet E."/>
            <person name="Jermiin L.S."/>
            <person name="Lan Q."/>
            <person name="Lehman H.K."/>
            <person name="Lorenzen M."/>
            <person name="Merzendorfer H."/>
            <person name="Michalopoulos I."/>
            <person name="Morton D.B."/>
            <person name="Muthukrishnan S."/>
            <person name="Oakeshott J.G."/>
            <person name="Palmer W."/>
            <person name="Park Y."/>
            <person name="Passarelli A.L."/>
            <person name="Rozas J."/>
            <person name="Schwartz L.M."/>
            <person name="Smith W."/>
            <person name="Southgate A."/>
            <person name="Vilcinskas A."/>
            <person name="Vogt R."/>
            <person name="Wang P."/>
            <person name="Werren J."/>
            <person name="Yu X.Q."/>
            <person name="Zhou J.J."/>
            <person name="Brown S.J."/>
            <person name="Scherer S.E."/>
            <person name="Richards S."/>
            <person name="Blissard G.W."/>
        </authorList>
    </citation>
    <scope>NUCLEOTIDE SEQUENCE</scope>
</reference>
<comment type="caution">
    <text evidence="5">The sequence shown here is derived from an EMBL/GenBank/DDBJ whole genome shotgun (WGS) entry which is preliminary data.</text>
</comment>
<protein>
    <recommendedName>
        <fullName evidence="7">Luciferin 4-monooxygenase</fullName>
    </recommendedName>
</protein>
<evidence type="ECO:0000256" key="1">
    <source>
        <dbReference type="ARBA" id="ARBA00004275"/>
    </source>
</evidence>
<dbReference type="GO" id="GO:0046949">
    <property type="term" value="P:fatty-acyl-CoA biosynthetic process"/>
    <property type="evidence" value="ECO:0007669"/>
    <property type="project" value="TreeGrafter"/>
</dbReference>
<dbReference type="InterPro" id="IPR000873">
    <property type="entry name" value="AMP-dep_synth/lig_dom"/>
</dbReference>
<dbReference type="Pfam" id="PF00501">
    <property type="entry name" value="AMP-binding"/>
    <property type="match status" value="1"/>
</dbReference>
<dbReference type="GO" id="GO:0005777">
    <property type="term" value="C:peroxisome"/>
    <property type="evidence" value="ECO:0007669"/>
    <property type="project" value="UniProtKB-SubCell"/>
</dbReference>
<gene>
    <name evidence="5" type="ORF">O3G_MSEX005564</name>
</gene>
<evidence type="ECO:0000313" key="6">
    <source>
        <dbReference type="Proteomes" id="UP000791440"/>
    </source>
</evidence>
<dbReference type="InterPro" id="IPR020845">
    <property type="entry name" value="AMP-binding_CS"/>
</dbReference>
<feature type="domain" description="AMP-binding enzyme C-terminal" evidence="4">
    <location>
        <begin position="446"/>
        <end position="521"/>
    </location>
</feature>
<dbReference type="PANTHER" id="PTHR24096:SF353">
    <property type="entry name" value="GH16244P-RELATED"/>
    <property type="match status" value="1"/>
</dbReference>
<evidence type="ECO:0000259" key="3">
    <source>
        <dbReference type="Pfam" id="PF00501"/>
    </source>
</evidence>
<proteinExistence type="predicted"/>
<keyword evidence="2" id="KW-0576">Peroxisome</keyword>
<dbReference type="PROSITE" id="PS00455">
    <property type="entry name" value="AMP_BINDING"/>
    <property type="match status" value="1"/>
</dbReference>
<reference evidence="5" key="2">
    <citation type="submission" date="2020-12" db="EMBL/GenBank/DDBJ databases">
        <authorList>
            <person name="Kanost M."/>
        </authorList>
    </citation>
    <scope>NUCLEOTIDE SEQUENCE</scope>
</reference>
<dbReference type="Pfam" id="PF13193">
    <property type="entry name" value="AMP-binding_C"/>
    <property type="match status" value="1"/>
</dbReference>
<dbReference type="InterPro" id="IPR025110">
    <property type="entry name" value="AMP-bd_C"/>
</dbReference>
<dbReference type="GO" id="GO:0004467">
    <property type="term" value="F:long-chain fatty acid-CoA ligase activity"/>
    <property type="evidence" value="ECO:0007669"/>
    <property type="project" value="TreeGrafter"/>
</dbReference>
<keyword evidence="6" id="KW-1185">Reference proteome</keyword>
<feature type="domain" description="AMP-dependent synthetase/ligase" evidence="3">
    <location>
        <begin position="62"/>
        <end position="394"/>
    </location>
</feature>
<evidence type="ECO:0000313" key="5">
    <source>
        <dbReference type="EMBL" id="KAG6448550.1"/>
    </source>
</evidence>